<keyword evidence="3" id="KW-1185">Reference proteome</keyword>
<accession>A0A847RXF6</accession>
<protein>
    <submittedName>
        <fullName evidence="2">Uncharacterized protein</fullName>
    </submittedName>
</protein>
<keyword evidence="1" id="KW-0472">Membrane</keyword>
<sequence length="269" mass="31428">MRKNGEMHKVHYSIIALVFCIIVSYFYPTNSVIANGKRGNDSLFFSYGTLQRKLLPFKKVVLPKFITNTKVIRPGSNTPNTLRISKESKTPLKITLYQHSLNWFDEKGIVEKDRIQLKGKTYLIDSIFSNPINERPLRLEMSAIYELSYNSKKFISMQFERPDFNGTGLQPWYILLCDITDLSHIKIYGLVTLNNNDESYQAPICIGDFNLDGNLEFAKWENYQNNEVKTYILKDGQCILQPYSLKIFELEKGNFYIDIQHSKWYFPLK</sequence>
<keyword evidence="1" id="KW-1133">Transmembrane helix</keyword>
<evidence type="ECO:0000256" key="1">
    <source>
        <dbReference type="SAM" id="Phobius"/>
    </source>
</evidence>
<gene>
    <name evidence="2" type="ORF">HGH92_24540</name>
</gene>
<dbReference type="Proteomes" id="UP000570474">
    <property type="component" value="Unassembled WGS sequence"/>
</dbReference>
<dbReference type="AlphaFoldDB" id="A0A847RXF6"/>
<name>A0A847RXF6_9BACT</name>
<proteinExistence type="predicted"/>
<dbReference type="RefSeq" id="WP_168873455.1">
    <property type="nucleotide sequence ID" value="NZ_JABAIA010000003.1"/>
</dbReference>
<keyword evidence="1" id="KW-0812">Transmembrane</keyword>
<organism evidence="2 3">
    <name type="scientific">Chitinophaga varians</name>
    <dbReference type="NCBI Taxonomy" id="2202339"/>
    <lineage>
        <taxon>Bacteria</taxon>
        <taxon>Pseudomonadati</taxon>
        <taxon>Bacteroidota</taxon>
        <taxon>Chitinophagia</taxon>
        <taxon>Chitinophagales</taxon>
        <taxon>Chitinophagaceae</taxon>
        <taxon>Chitinophaga</taxon>
    </lineage>
</organism>
<evidence type="ECO:0000313" key="3">
    <source>
        <dbReference type="Proteomes" id="UP000570474"/>
    </source>
</evidence>
<reference evidence="2 3" key="1">
    <citation type="submission" date="2020-04" db="EMBL/GenBank/DDBJ databases">
        <authorList>
            <person name="Yin C."/>
        </authorList>
    </citation>
    <scope>NUCLEOTIDE SEQUENCE [LARGE SCALE GENOMIC DNA]</scope>
    <source>
        <strain evidence="2 3">Ae27</strain>
    </source>
</reference>
<comment type="caution">
    <text evidence="2">The sequence shown here is derived from an EMBL/GenBank/DDBJ whole genome shotgun (WGS) entry which is preliminary data.</text>
</comment>
<evidence type="ECO:0000313" key="2">
    <source>
        <dbReference type="EMBL" id="NLR67496.1"/>
    </source>
</evidence>
<feature type="transmembrane region" description="Helical" evidence="1">
    <location>
        <begin position="12"/>
        <end position="28"/>
    </location>
</feature>
<dbReference type="EMBL" id="JABAIA010000003">
    <property type="protein sequence ID" value="NLR67496.1"/>
    <property type="molecule type" value="Genomic_DNA"/>
</dbReference>